<gene>
    <name evidence="1" type="ORF">S06H3_11732</name>
</gene>
<comment type="caution">
    <text evidence="1">The sequence shown here is derived from an EMBL/GenBank/DDBJ whole genome shotgun (WGS) entry which is preliminary data.</text>
</comment>
<dbReference type="EMBL" id="BARV01005778">
    <property type="protein sequence ID" value="GAI17646.1"/>
    <property type="molecule type" value="Genomic_DNA"/>
</dbReference>
<name>X1MHV8_9ZZZZ</name>
<feature type="non-terminal residue" evidence="1">
    <location>
        <position position="1"/>
    </location>
</feature>
<dbReference type="AlphaFoldDB" id="X1MHV8"/>
<organism evidence="1">
    <name type="scientific">marine sediment metagenome</name>
    <dbReference type="NCBI Taxonomy" id="412755"/>
    <lineage>
        <taxon>unclassified sequences</taxon>
        <taxon>metagenomes</taxon>
        <taxon>ecological metagenomes</taxon>
    </lineage>
</organism>
<accession>X1MHV8</accession>
<sequence>TDLYSEFLKNKKINHESINYKFYSRKNQAKRLAQIIKNSLAINSNLNNNNKI</sequence>
<evidence type="ECO:0000313" key="1">
    <source>
        <dbReference type="EMBL" id="GAI17646.1"/>
    </source>
</evidence>
<reference evidence="1" key="1">
    <citation type="journal article" date="2014" name="Front. Microbiol.">
        <title>High frequency of phylogenetically diverse reductive dehalogenase-homologous genes in deep subseafloor sedimentary metagenomes.</title>
        <authorList>
            <person name="Kawai M."/>
            <person name="Futagami T."/>
            <person name="Toyoda A."/>
            <person name="Takaki Y."/>
            <person name="Nishi S."/>
            <person name="Hori S."/>
            <person name="Arai W."/>
            <person name="Tsubouchi T."/>
            <person name="Morono Y."/>
            <person name="Uchiyama I."/>
            <person name="Ito T."/>
            <person name="Fujiyama A."/>
            <person name="Inagaki F."/>
            <person name="Takami H."/>
        </authorList>
    </citation>
    <scope>NUCLEOTIDE SEQUENCE</scope>
    <source>
        <strain evidence="1">Expedition CK06-06</strain>
    </source>
</reference>
<protein>
    <submittedName>
        <fullName evidence="1">Uncharacterized protein</fullName>
    </submittedName>
</protein>
<proteinExistence type="predicted"/>